<feature type="transmembrane region" description="Helical" evidence="5">
    <location>
        <begin position="92"/>
        <end position="112"/>
    </location>
</feature>
<evidence type="ECO:0000256" key="5">
    <source>
        <dbReference type="SAM" id="Phobius"/>
    </source>
</evidence>
<reference evidence="7 8" key="1">
    <citation type="submission" date="2019-06" db="EMBL/GenBank/DDBJ databases">
        <title>Genomic Encyclopedia of Archaeal and Bacterial Type Strains, Phase II (KMG-II): from individual species to whole genera.</title>
        <authorList>
            <person name="Goeker M."/>
        </authorList>
    </citation>
    <scope>NUCLEOTIDE SEQUENCE [LARGE SCALE GENOMIC DNA]</scope>
    <source>
        <strain evidence="7 8">DSM 7270</strain>
    </source>
</reference>
<feature type="transmembrane region" description="Helical" evidence="5">
    <location>
        <begin position="178"/>
        <end position="199"/>
    </location>
</feature>
<dbReference type="PANTHER" id="PTHR32322">
    <property type="entry name" value="INNER MEMBRANE TRANSPORTER"/>
    <property type="match status" value="1"/>
</dbReference>
<sequence>MNAQLTPRDLSLALLVILVWGLNFAVIKVGVADMPPLLLGALRYLLAAFPALLFVKPPKVPLRLYLLYGMTMAVAQFALLFTAIHIGMPSGLASLVLQSQSFFTLLLAVVVLREQWQGNQVAGLALAGVGVGLVLIGSAHGASMPLAGFALTVAAAAMWGCGNLVTRAVGRHGPMNQFAFIVWSSVVAPLPFVALSLLLDGPAAVWAAVQHLSLKSMAAVAYIAWISTLLGFGLWTYLMSRYPVNRVAPFTLLVPVVGLTTGWVAFGEQLLPVHFAGAGLLMAGLVVNVFGGPLWSAVMSRLRAAR</sequence>
<gene>
    <name evidence="7" type="ORF">BDD18_2252</name>
</gene>
<comment type="caution">
    <text evidence="7">The sequence shown here is derived from an EMBL/GenBank/DDBJ whole genome shotgun (WGS) entry which is preliminary data.</text>
</comment>
<evidence type="ECO:0000256" key="1">
    <source>
        <dbReference type="ARBA" id="ARBA00004141"/>
    </source>
</evidence>
<keyword evidence="2 5" id="KW-0812">Transmembrane</keyword>
<feature type="domain" description="EamA" evidence="6">
    <location>
        <begin position="148"/>
        <end position="289"/>
    </location>
</feature>
<keyword evidence="4 5" id="KW-0472">Membrane</keyword>
<protein>
    <submittedName>
        <fullName evidence="7">O-acetylserine/cysteine efflux transporter</fullName>
    </submittedName>
</protein>
<evidence type="ECO:0000313" key="8">
    <source>
        <dbReference type="Proteomes" id="UP000316993"/>
    </source>
</evidence>
<accession>A0A543L8A0</accession>
<proteinExistence type="predicted"/>
<feature type="domain" description="EamA" evidence="6">
    <location>
        <begin position="11"/>
        <end position="135"/>
    </location>
</feature>
<feature type="transmembrane region" description="Helical" evidence="5">
    <location>
        <begin position="37"/>
        <end position="55"/>
    </location>
</feature>
<dbReference type="SUPFAM" id="SSF103481">
    <property type="entry name" value="Multidrug resistance efflux transporter EmrE"/>
    <property type="match status" value="2"/>
</dbReference>
<dbReference type="RefSeq" id="WP_142083271.1">
    <property type="nucleotide sequence ID" value="NZ_VFPV01000002.1"/>
</dbReference>
<dbReference type="PANTHER" id="PTHR32322:SF9">
    <property type="entry name" value="AMINO-ACID METABOLITE EFFLUX PUMP-RELATED"/>
    <property type="match status" value="1"/>
</dbReference>
<evidence type="ECO:0000259" key="6">
    <source>
        <dbReference type="Pfam" id="PF00892"/>
    </source>
</evidence>
<evidence type="ECO:0000313" key="7">
    <source>
        <dbReference type="EMBL" id="TQN03561.1"/>
    </source>
</evidence>
<evidence type="ECO:0000256" key="4">
    <source>
        <dbReference type="ARBA" id="ARBA00023136"/>
    </source>
</evidence>
<feature type="transmembrane region" description="Helical" evidence="5">
    <location>
        <begin position="12"/>
        <end position="31"/>
    </location>
</feature>
<name>A0A543L8A0_9BURK</name>
<dbReference type="GO" id="GO:0016020">
    <property type="term" value="C:membrane"/>
    <property type="evidence" value="ECO:0007669"/>
    <property type="project" value="UniProtKB-SubCell"/>
</dbReference>
<feature type="transmembrane region" description="Helical" evidence="5">
    <location>
        <begin position="250"/>
        <end position="267"/>
    </location>
</feature>
<organism evidence="7 8">
    <name type="scientific">Acidovorax temperans</name>
    <dbReference type="NCBI Taxonomy" id="80878"/>
    <lineage>
        <taxon>Bacteria</taxon>
        <taxon>Pseudomonadati</taxon>
        <taxon>Pseudomonadota</taxon>
        <taxon>Betaproteobacteria</taxon>
        <taxon>Burkholderiales</taxon>
        <taxon>Comamonadaceae</taxon>
        <taxon>Acidovorax</taxon>
    </lineage>
</organism>
<feature type="transmembrane region" description="Helical" evidence="5">
    <location>
        <begin position="273"/>
        <end position="298"/>
    </location>
</feature>
<dbReference type="Proteomes" id="UP000316993">
    <property type="component" value="Unassembled WGS sequence"/>
</dbReference>
<comment type="subcellular location">
    <subcellularLocation>
        <location evidence="1">Membrane</location>
        <topology evidence="1">Multi-pass membrane protein</topology>
    </subcellularLocation>
</comment>
<dbReference type="AlphaFoldDB" id="A0A543L8A0"/>
<dbReference type="Pfam" id="PF00892">
    <property type="entry name" value="EamA"/>
    <property type="match status" value="2"/>
</dbReference>
<dbReference type="EMBL" id="VFPV01000002">
    <property type="protein sequence ID" value="TQN03561.1"/>
    <property type="molecule type" value="Genomic_DNA"/>
</dbReference>
<evidence type="ECO:0000256" key="3">
    <source>
        <dbReference type="ARBA" id="ARBA00022989"/>
    </source>
</evidence>
<feature type="transmembrane region" description="Helical" evidence="5">
    <location>
        <begin position="64"/>
        <end position="86"/>
    </location>
</feature>
<evidence type="ECO:0000256" key="2">
    <source>
        <dbReference type="ARBA" id="ARBA00022692"/>
    </source>
</evidence>
<keyword evidence="3 5" id="KW-1133">Transmembrane helix</keyword>
<dbReference type="InterPro" id="IPR000620">
    <property type="entry name" value="EamA_dom"/>
</dbReference>
<feature type="transmembrane region" description="Helical" evidence="5">
    <location>
        <begin position="121"/>
        <end position="140"/>
    </location>
</feature>
<feature type="transmembrane region" description="Helical" evidence="5">
    <location>
        <begin position="219"/>
        <end position="238"/>
    </location>
</feature>
<dbReference type="InterPro" id="IPR037185">
    <property type="entry name" value="EmrE-like"/>
</dbReference>
<feature type="transmembrane region" description="Helical" evidence="5">
    <location>
        <begin position="146"/>
        <end position="166"/>
    </location>
</feature>
<dbReference type="InterPro" id="IPR050638">
    <property type="entry name" value="AA-Vitamin_Transporters"/>
</dbReference>